<comment type="similarity">
    <text evidence="2">Belongs to the metallo-dependent hydrolases superfamily. Adenosine and AMP deaminases family.</text>
</comment>
<gene>
    <name evidence="9" type="ORF">AMSG_00334</name>
</gene>
<dbReference type="GO" id="GO:0005829">
    <property type="term" value="C:cytosol"/>
    <property type="evidence" value="ECO:0007669"/>
    <property type="project" value="TreeGrafter"/>
</dbReference>
<dbReference type="InterPro" id="IPR001365">
    <property type="entry name" value="A_deaminase_dom"/>
</dbReference>
<keyword evidence="10" id="KW-1185">Reference proteome</keyword>
<dbReference type="EMBL" id="GL349434">
    <property type="protein sequence ID" value="KNC48558.1"/>
    <property type="molecule type" value="Genomic_DNA"/>
</dbReference>
<proteinExistence type="inferred from homology"/>
<dbReference type="Pfam" id="PF00962">
    <property type="entry name" value="A_deaminase"/>
    <property type="match status" value="2"/>
</dbReference>
<accession>A0A0L0DB76</accession>
<evidence type="ECO:0000256" key="7">
    <source>
        <dbReference type="SAM" id="MobiDB-lite"/>
    </source>
</evidence>
<comment type="cofactor">
    <cofactor evidence="1">
        <name>Zn(2+)</name>
        <dbReference type="ChEBI" id="CHEBI:29105"/>
    </cofactor>
</comment>
<evidence type="ECO:0000256" key="1">
    <source>
        <dbReference type="ARBA" id="ARBA00001947"/>
    </source>
</evidence>
<dbReference type="GO" id="GO:0060169">
    <property type="term" value="P:negative regulation of adenosine receptor signaling pathway"/>
    <property type="evidence" value="ECO:0007669"/>
    <property type="project" value="TreeGrafter"/>
</dbReference>
<evidence type="ECO:0000256" key="5">
    <source>
        <dbReference type="ARBA" id="ARBA00022801"/>
    </source>
</evidence>
<feature type="compositionally biased region" description="Low complexity" evidence="7">
    <location>
        <begin position="605"/>
        <end position="693"/>
    </location>
</feature>
<keyword evidence="5" id="KW-0378">Hydrolase</keyword>
<evidence type="ECO:0000259" key="8">
    <source>
        <dbReference type="Pfam" id="PF00962"/>
    </source>
</evidence>
<dbReference type="GeneID" id="25560145"/>
<dbReference type="AlphaFoldDB" id="A0A0L0DB76"/>
<organism evidence="9 10">
    <name type="scientific">Thecamonas trahens ATCC 50062</name>
    <dbReference type="NCBI Taxonomy" id="461836"/>
    <lineage>
        <taxon>Eukaryota</taxon>
        <taxon>Apusozoa</taxon>
        <taxon>Apusomonadida</taxon>
        <taxon>Apusomonadidae</taxon>
        <taxon>Thecamonas</taxon>
    </lineage>
</organism>
<name>A0A0L0DB76_THETB</name>
<dbReference type="SUPFAM" id="SSF51556">
    <property type="entry name" value="Metallo-dependent hydrolases"/>
    <property type="match status" value="2"/>
</dbReference>
<dbReference type="GO" id="GO:0006154">
    <property type="term" value="P:adenosine catabolic process"/>
    <property type="evidence" value="ECO:0007669"/>
    <property type="project" value="TreeGrafter"/>
</dbReference>
<reference evidence="9 10" key="1">
    <citation type="submission" date="2010-05" db="EMBL/GenBank/DDBJ databases">
        <title>The Genome Sequence of Thecamonas trahens ATCC 50062.</title>
        <authorList>
            <consortium name="The Broad Institute Genome Sequencing Platform"/>
            <person name="Russ C."/>
            <person name="Cuomo C."/>
            <person name="Shea T."/>
            <person name="Young S.K."/>
            <person name="Zeng Q."/>
            <person name="Koehrsen M."/>
            <person name="Haas B."/>
            <person name="Borodovsky M."/>
            <person name="Guigo R."/>
            <person name="Alvarado L."/>
            <person name="Berlin A."/>
            <person name="Bochicchio J."/>
            <person name="Borenstein D."/>
            <person name="Chapman S."/>
            <person name="Chen Z."/>
            <person name="Freedman E."/>
            <person name="Gellesch M."/>
            <person name="Goldberg J."/>
            <person name="Griggs A."/>
            <person name="Gujja S."/>
            <person name="Heilman E."/>
            <person name="Heiman D."/>
            <person name="Hepburn T."/>
            <person name="Howarth C."/>
            <person name="Jen D."/>
            <person name="Larson L."/>
            <person name="Mehta T."/>
            <person name="Park D."/>
            <person name="Pearson M."/>
            <person name="Roberts A."/>
            <person name="Saif S."/>
            <person name="Shenoy N."/>
            <person name="Sisk P."/>
            <person name="Stolte C."/>
            <person name="Sykes S."/>
            <person name="Thomson T."/>
            <person name="Walk T."/>
            <person name="White J."/>
            <person name="Yandava C."/>
            <person name="Burger G."/>
            <person name="Gray M.W."/>
            <person name="Holland P.W.H."/>
            <person name="King N."/>
            <person name="Lang F.B.F."/>
            <person name="Roger A.J."/>
            <person name="Ruiz-Trillo I."/>
            <person name="Lander E."/>
            <person name="Nusbaum C."/>
        </authorList>
    </citation>
    <scope>NUCLEOTIDE SEQUENCE [LARGE SCALE GENOMIC DNA]</scope>
    <source>
        <strain evidence="9 10">ATCC 50062</strain>
    </source>
</reference>
<evidence type="ECO:0000256" key="6">
    <source>
        <dbReference type="ARBA" id="ARBA00022833"/>
    </source>
</evidence>
<protein>
    <recommendedName>
        <fullName evidence="3">adenosine deaminase</fullName>
        <ecNumber evidence="3">3.5.4.4</ecNumber>
    </recommendedName>
</protein>
<dbReference type="NCBIfam" id="TIGR01430">
    <property type="entry name" value="aden_deam"/>
    <property type="match status" value="1"/>
</dbReference>
<dbReference type="eggNOG" id="KOG1097">
    <property type="taxonomic scope" value="Eukaryota"/>
</dbReference>
<dbReference type="RefSeq" id="XP_013762615.1">
    <property type="nucleotide sequence ID" value="XM_013907161.1"/>
</dbReference>
<dbReference type="OrthoDB" id="272271at2759"/>
<dbReference type="GO" id="GO:0043103">
    <property type="term" value="P:hypoxanthine salvage"/>
    <property type="evidence" value="ECO:0007669"/>
    <property type="project" value="TreeGrafter"/>
</dbReference>
<feature type="region of interest" description="Disordered" evidence="7">
    <location>
        <begin position="577"/>
        <end position="737"/>
    </location>
</feature>
<evidence type="ECO:0000256" key="4">
    <source>
        <dbReference type="ARBA" id="ARBA00022723"/>
    </source>
</evidence>
<sequence>MAQDRPKLTVDIIRKLPKVDLHRHLDGSVRVETVVELAEEQGVCLPTNDLEELRALIEVDNDCESLVEYLRGFTIVNSVAQKPYALTRMFFEACEDAVADGLRYVEIRFAPILHVNELMSLTQVMEAVCEGKAMAEYHLPITARIILCGMRHMPPETTMSVAELAWRYRNRGVVAFDLAGPESGFASSKHKAAFELVRKQMLKMTVHSGEAAGAESILDAIRYCGAHRIGHGTTLGDSPELLAYVVNRGIPLEVCPTSNLQTKAVSALADHPLKSYLEANVCVTINTDNPRISGVTLSDELMVCHTELGMDLAQIVRIIDNGFSATFLERGTKKRMRAEALYQTVSILRSEGFDVSPIVNDPHYYSAAVNFHKSLQDPYWGTASQPAISRDLVAALPKIDAHRRVAGSASLDVVWKHFADAVTDDSCPVTAAAVLGLDPPQDAPATWLPDRAVFDALVESSDTHTPGSTSVAKRVFNLALQTRDAIADSVADIFASAAADNYLYIELVLEPSFHTGRGLTMAHIVDATLDAIASASESTGVLAGLVLAVSVSPATLCDPLVFREIAELAVARKGPVSGVGALAPSTSPLKTTATTRPPLTFSRTLPCRSSSPPVRSRPRPSSLRSLTAAPTASPAASRFTRSRSCSTTSPTSASRSSSASPTSSSSTPQTPTCSPRRRSSSSSTTRSPSRSAPSAPPCTPPSSWTRSLTLSSAQTSTSRTCSSSLPAASMPSLPRTT</sequence>
<dbReference type="Gene3D" id="3.20.20.140">
    <property type="entry name" value="Metal-dependent hydrolases"/>
    <property type="match status" value="2"/>
</dbReference>
<dbReference type="InterPro" id="IPR006330">
    <property type="entry name" value="Ado/ade_deaminase"/>
</dbReference>
<dbReference type="GO" id="GO:0004000">
    <property type="term" value="F:adenosine deaminase activity"/>
    <property type="evidence" value="ECO:0007669"/>
    <property type="project" value="UniProtKB-ARBA"/>
</dbReference>
<dbReference type="STRING" id="461836.A0A0L0DB76"/>
<dbReference type="Proteomes" id="UP000054408">
    <property type="component" value="Unassembled WGS sequence"/>
</dbReference>
<keyword evidence="4" id="KW-0479">Metal-binding</keyword>
<dbReference type="EC" id="3.5.4.4" evidence="3"/>
<dbReference type="OMA" id="HIDAFRT"/>
<dbReference type="PANTHER" id="PTHR11409:SF43">
    <property type="entry name" value="ADENOSINE DEAMINASE"/>
    <property type="match status" value="1"/>
</dbReference>
<dbReference type="InterPro" id="IPR032466">
    <property type="entry name" value="Metal_Hydrolase"/>
</dbReference>
<evidence type="ECO:0000256" key="3">
    <source>
        <dbReference type="ARBA" id="ARBA00012784"/>
    </source>
</evidence>
<dbReference type="PANTHER" id="PTHR11409">
    <property type="entry name" value="ADENOSINE DEAMINASE"/>
    <property type="match status" value="1"/>
</dbReference>
<dbReference type="GO" id="GO:0046103">
    <property type="term" value="P:inosine biosynthetic process"/>
    <property type="evidence" value="ECO:0007669"/>
    <property type="project" value="TreeGrafter"/>
</dbReference>
<keyword evidence="6" id="KW-0862">Zinc</keyword>
<evidence type="ECO:0000313" key="9">
    <source>
        <dbReference type="EMBL" id="KNC48558.1"/>
    </source>
</evidence>
<feature type="domain" description="Adenosine deaminase" evidence="8">
    <location>
        <begin position="480"/>
        <end position="580"/>
    </location>
</feature>
<dbReference type="GO" id="GO:0046872">
    <property type="term" value="F:metal ion binding"/>
    <property type="evidence" value="ECO:0007669"/>
    <property type="project" value="UniProtKB-KW"/>
</dbReference>
<evidence type="ECO:0000313" key="10">
    <source>
        <dbReference type="Proteomes" id="UP000054408"/>
    </source>
</evidence>
<feature type="compositionally biased region" description="Low complexity" evidence="7">
    <location>
        <begin position="701"/>
        <end position="737"/>
    </location>
</feature>
<evidence type="ECO:0000256" key="2">
    <source>
        <dbReference type="ARBA" id="ARBA00006676"/>
    </source>
</evidence>
<feature type="compositionally biased region" description="Polar residues" evidence="7">
    <location>
        <begin position="584"/>
        <end position="603"/>
    </location>
</feature>
<feature type="domain" description="Adenosine deaminase" evidence="8">
    <location>
        <begin position="17"/>
        <end position="338"/>
    </location>
</feature>
<dbReference type="GO" id="GO:0009897">
    <property type="term" value="C:external side of plasma membrane"/>
    <property type="evidence" value="ECO:0007669"/>
    <property type="project" value="TreeGrafter"/>
</dbReference>